<name>A0A8T0S926_PANVG</name>
<evidence type="ECO:0000313" key="2">
    <source>
        <dbReference type="Proteomes" id="UP000823388"/>
    </source>
</evidence>
<dbReference type="EMBL" id="CM029046">
    <property type="protein sequence ID" value="KAG2593283.1"/>
    <property type="molecule type" value="Genomic_DNA"/>
</dbReference>
<dbReference type="Proteomes" id="UP000823388">
    <property type="component" value="Chromosome 5N"/>
</dbReference>
<dbReference type="AlphaFoldDB" id="A0A8T0S926"/>
<gene>
    <name evidence="1" type="ORF">PVAP13_5NG110343</name>
</gene>
<reference evidence="1" key="1">
    <citation type="submission" date="2020-05" db="EMBL/GenBank/DDBJ databases">
        <title>WGS assembly of Panicum virgatum.</title>
        <authorList>
            <person name="Lovell J.T."/>
            <person name="Jenkins J."/>
            <person name="Shu S."/>
            <person name="Juenger T.E."/>
            <person name="Schmutz J."/>
        </authorList>
    </citation>
    <scope>NUCLEOTIDE SEQUENCE</scope>
    <source>
        <strain evidence="1">AP13</strain>
    </source>
</reference>
<keyword evidence="2" id="KW-1185">Reference proteome</keyword>
<organism evidence="1 2">
    <name type="scientific">Panicum virgatum</name>
    <name type="common">Blackwell switchgrass</name>
    <dbReference type="NCBI Taxonomy" id="38727"/>
    <lineage>
        <taxon>Eukaryota</taxon>
        <taxon>Viridiplantae</taxon>
        <taxon>Streptophyta</taxon>
        <taxon>Embryophyta</taxon>
        <taxon>Tracheophyta</taxon>
        <taxon>Spermatophyta</taxon>
        <taxon>Magnoliopsida</taxon>
        <taxon>Liliopsida</taxon>
        <taxon>Poales</taxon>
        <taxon>Poaceae</taxon>
        <taxon>PACMAD clade</taxon>
        <taxon>Panicoideae</taxon>
        <taxon>Panicodae</taxon>
        <taxon>Paniceae</taxon>
        <taxon>Panicinae</taxon>
        <taxon>Panicum</taxon>
        <taxon>Panicum sect. Hiantes</taxon>
    </lineage>
</organism>
<evidence type="ECO:0000313" key="1">
    <source>
        <dbReference type="EMBL" id="KAG2593283.1"/>
    </source>
</evidence>
<proteinExistence type="predicted"/>
<protein>
    <submittedName>
        <fullName evidence="1">Uncharacterized protein</fullName>
    </submittedName>
</protein>
<comment type="caution">
    <text evidence="1">The sequence shown here is derived from an EMBL/GenBank/DDBJ whole genome shotgun (WGS) entry which is preliminary data.</text>
</comment>
<accession>A0A8T0S926</accession>
<sequence length="87" mass="9139">MWVQSYEDLLGFFKTRAMAASTTGGGDGCAAGGDAGVGGGAAAALAAWLDTAKEDGVTALLRLQAIMVATMKTYREQRWFSLDVVYK</sequence>